<dbReference type="SUPFAM" id="SSF46785">
    <property type="entry name" value="Winged helix' DNA-binding domain"/>
    <property type="match status" value="1"/>
</dbReference>
<evidence type="ECO:0000256" key="1">
    <source>
        <dbReference type="ARBA" id="ARBA00009437"/>
    </source>
</evidence>
<dbReference type="EMBL" id="JALAAR010000006">
    <property type="protein sequence ID" value="MEH8017345.1"/>
    <property type="molecule type" value="Genomic_DNA"/>
</dbReference>
<sequence length="301" mass="33831">MDRLHTIEIFIRVAQTLSFSRTAEQLQLPRSTVSAAVQTLESHLQTRLLHRTTRKIQLTIDGSLYLDWAQRLLADIADTEQRLRQGSAVPAGKLRISVPGRIASYIIAPHLPDFLRQYPDIELEISSTDRPVDLIDEGIDCAIRVGEMHNDNLIAKTLGQLSQGTFASPAYLTECGVPQRPDDLAQHRVVNYLSPVTGRVLAPEFQLQGKIYTPPFAAKIAVNSVESYIACCCAGLGLIQIPQYDAQQLLQEGKLVEVLSDYAPPSMIIAAVYPDRRYVSRRVRVFIDWMQQLFRHNMQPI</sequence>
<keyword evidence="2" id="KW-0805">Transcription regulation</keyword>
<evidence type="ECO:0000313" key="6">
    <source>
        <dbReference type="EMBL" id="MEH8017345.1"/>
    </source>
</evidence>
<accession>A0ABU8C6S0</accession>
<dbReference type="Gene3D" id="3.40.190.290">
    <property type="match status" value="1"/>
</dbReference>
<keyword evidence="4" id="KW-0804">Transcription</keyword>
<dbReference type="Gene3D" id="1.10.10.10">
    <property type="entry name" value="Winged helix-like DNA-binding domain superfamily/Winged helix DNA-binding domain"/>
    <property type="match status" value="1"/>
</dbReference>
<dbReference type="InterPro" id="IPR036388">
    <property type="entry name" value="WH-like_DNA-bd_sf"/>
</dbReference>
<proteinExistence type="inferred from homology"/>
<dbReference type="Pfam" id="PF03466">
    <property type="entry name" value="LysR_substrate"/>
    <property type="match status" value="1"/>
</dbReference>
<keyword evidence="7" id="KW-1185">Reference proteome</keyword>
<reference evidence="6 7" key="1">
    <citation type="journal article" date="2023" name="Ecotoxicol. Environ. Saf.">
        <title>Mercury remediation potential of mercury-resistant strain Rheinheimera metallidurans sp. nov. isolated from a municipal waste dumping site.</title>
        <authorList>
            <person name="Yadav V."/>
            <person name="Manjhi A."/>
            <person name="Vadakedath N."/>
        </authorList>
    </citation>
    <scope>NUCLEOTIDE SEQUENCE [LARGE SCALE GENOMIC DNA]</scope>
    <source>
        <strain evidence="6 7">E-49</strain>
    </source>
</reference>
<gene>
    <name evidence="6" type="ORF">MN202_08880</name>
</gene>
<dbReference type="PANTHER" id="PTHR30537:SF72">
    <property type="entry name" value="LYSR FAMILY TRANSCRIPTIONAL REGULATOR"/>
    <property type="match status" value="1"/>
</dbReference>
<dbReference type="CDD" id="cd08472">
    <property type="entry name" value="PBP2_CrgA_like_3"/>
    <property type="match status" value="1"/>
</dbReference>
<dbReference type="Proteomes" id="UP001375382">
    <property type="component" value="Unassembled WGS sequence"/>
</dbReference>
<dbReference type="InterPro" id="IPR036390">
    <property type="entry name" value="WH_DNA-bd_sf"/>
</dbReference>
<dbReference type="InterPro" id="IPR005119">
    <property type="entry name" value="LysR_subst-bd"/>
</dbReference>
<keyword evidence="3" id="KW-0238">DNA-binding</keyword>
<dbReference type="RefSeq" id="WP_335735753.1">
    <property type="nucleotide sequence ID" value="NZ_JALAAR010000006.1"/>
</dbReference>
<feature type="domain" description="HTH lysR-type" evidence="5">
    <location>
        <begin position="1"/>
        <end position="59"/>
    </location>
</feature>
<comment type="caution">
    <text evidence="6">The sequence shown here is derived from an EMBL/GenBank/DDBJ whole genome shotgun (WGS) entry which is preliminary data.</text>
</comment>
<dbReference type="SUPFAM" id="SSF53850">
    <property type="entry name" value="Periplasmic binding protein-like II"/>
    <property type="match status" value="1"/>
</dbReference>
<evidence type="ECO:0000256" key="2">
    <source>
        <dbReference type="ARBA" id="ARBA00023015"/>
    </source>
</evidence>
<dbReference type="Pfam" id="PF00126">
    <property type="entry name" value="HTH_1"/>
    <property type="match status" value="1"/>
</dbReference>
<evidence type="ECO:0000313" key="7">
    <source>
        <dbReference type="Proteomes" id="UP001375382"/>
    </source>
</evidence>
<dbReference type="InterPro" id="IPR000847">
    <property type="entry name" value="LysR_HTH_N"/>
</dbReference>
<protein>
    <submittedName>
        <fullName evidence="6">LysR family transcriptional regulator</fullName>
    </submittedName>
</protein>
<dbReference type="PANTHER" id="PTHR30537">
    <property type="entry name" value="HTH-TYPE TRANSCRIPTIONAL REGULATOR"/>
    <property type="match status" value="1"/>
</dbReference>
<evidence type="ECO:0000256" key="4">
    <source>
        <dbReference type="ARBA" id="ARBA00023163"/>
    </source>
</evidence>
<name>A0ABU8C6S0_9GAMM</name>
<evidence type="ECO:0000256" key="3">
    <source>
        <dbReference type="ARBA" id="ARBA00023125"/>
    </source>
</evidence>
<organism evidence="6 7">
    <name type="scientific">Rheinheimera muenzenbergensis</name>
    <dbReference type="NCBI Taxonomy" id="1193628"/>
    <lineage>
        <taxon>Bacteria</taxon>
        <taxon>Pseudomonadati</taxon>
        <taxon>Pseudomonadota</taxon>
        <taxon>Gammaproteobacteria</taxon>
        <taxon>Chromatiales</taxon>
        <taxon>Chromatiaceae</taxon>
        <taxon>Rheinheimera</taxon>
    </lineage>
</organism>
<evidence type="ECO:0000259" key="5">
    <source>
        <dbReference type="PROSITE" id="PS50931"/>
    </source>
</evidence>
<comment type="similarity">
    <text evidence="1">Belongs to the LysR transcriptional regulatory family.</text>
</comment>
<dbReference type="InterPro" id="IPR058163">
    <property type="entry name" value="LysR-type_TF_proteobact-type"/>
</dbReference>
<dbReference type="PROSITE" id="PS50931">
    <property type="entry name" value="HTH_LYSR"/>
    <property type="match status" value="1"/>
</dbReference>